<dbReference type="InterPro" id="IPR008271">
    <property type="entry name" value="Ser/Thr_kinase_AS"/>
</dbReference>
<dbReference type="PROSITE" id="PS00108">
    <property type="entry name" value="PROTEIN_KINASE_ST"/>
    <property type="match status" value="1"/>
</dbReference>
<keyword evidence="10" id="KW-0175">Coiled coil</keyword>
<feature type="compositionally biased region" description="Acidic residues" evidence="11">
    <location>
        <begin position="442"/>
        <end position="467"/>
    </location>
</feature>
<evidence type="ECO:0000259" key="12">
    <source>
        <dbReference type="PROSITE" id="PS50011"/>
    </source>
</evidence>
<evidence type="ECO:0000256" key="8">
    <source>
        <dbReference type="ARBA" id="ARBA00048679"/>
    </source>
</evidence>
<dbReference type="InterPro" id="IPR019530">
    <property type="entry name" value="Intra-flagellar_transport_57"/>
</dbReference>
<evidence type="ECO:0000313" key="13">
    <source>
        <dbReference type="EMBL" id="CAE0780132.1"/>
    </source>
</evidence>
<evidence type="ECO:0000256" key="4">
    <source>
        <dbReference type="ARBA" id="ARBA00022741"/>
    </source>
</evidence>
<evidence type="ECO:0000256" key="11">
    <source>
        <dbReference type="SAM" id="MobiDB-lite"/>
    </source>
</evidence>
<evidence type="ECO:0000256" key="3">
    <source>
        <dbReference type="ARBA" id="ARBA00022679"/>
    </source>
</evidence>
<comment type="catalytic activity">
    <reaction evidence="8">
        <text>L-seryl-[protein] + ATP = O-phospho-L-seryl-[protein] + ADP + H(+)</text>
        <dbReference type="Rhea" id="RHEA:17989"/>
        <dbReference type="Rhea" id="RHEA-COMP:9863"/>
        <dbReference type="Rhea" id="RHEA-COMP:11604"/>
        <dbReference type="ChEBI" id="CHEBI:15378"/>
        <dbReference type="ChEBI" id="CHEBI:29999"/>
        <dbReference type="ChEBI" id="CHEBI:30616"/>
        <dbReference type="ChEBI" id="CHEBI:83421"/>
        <dbReference type="ChEBI" id="CHEBI:456216"/>
        <dbReference type="EC" id="2.7.11.1"/>
    </reaction>
</comment>
<dbReference type="SMART" id="SM00220">
    <property type="entry name" value="S_TKc"/>
    <property type="match status" value="1"/>
</dbReference>
<keyword evidence="3" id="KW-0808">Transferase</keyword>
<evidence type="ECO:0000256" key="10">
    <source>
        <dbReference type="SAM" id="Coils"/>
    </source>
</evidence>
<feature type="region of interest" description="Disordered" evidence="11">
    <location>
        <begin position="440"/>
        <end position="467"/>
    </location>
</feature>
<reference evidence="13" key="1">
    <citation type="submission" date="2021-01" db="EMBL/GenBank/DDBJ databases">
        <authorList>
            <person name="Corre E."/>
            <person name="Pelletier E."/>
            <person name="Niang G."/>
            <person name="Scheremetjew M."/>
            <person name="Finn R."/>
            <person name="Kale V."/>
            <person name="Holt S."/>
            <person name="Cochrane G."/>
            <person name="Meng A."/>
            <person name="Brown T."/>
            <person name="Cohen L."/>
        </authorList>
    </citation>
    <scope>NUCLEOTIDE SEQUENCE</scope>
    <source>
        <strain evidence="13">CCMP645</strain>
    </source>
</reference>
<evidence type="ECO:0000256" key="9">
    <source>
        <dbReference type="PROSITE-ProRule" id="PRU10141"/>
    </source>
</evidence>
<evidence type="ECO:0000256" key="7">
    <source>
        <dbReference type="ARBA" id="ARBA00047899"/>
    </source>
</evidence>
<dbReference type="AlphaFoldDB" id="A0A7S4BXW9"/>
<feature type="domain" description="Protein kinase" evidence="12">
    <location>
        <begin position="6"/>
        <end position="276"/>
    </location>
</feature>
<dbReference type="Pfam" id="PF10498">
    <property type="entry name" value="IFT57"/>
    <property type="match status" value="1"/>
</dbReference>
<accession>A0A7S4BXW9</accession>
<protein>
    <recommendedName>
        <fullName evidence="1">non-specific serine/threonine protein kinase</fullName>
        <ecNumber evidence="1">2.7.11.1</ecNumber>
    </recommendedName>
</protein>
<dbReference type="PROSITE" id="PS00107">
    <property type="entry name" value="PROTEIN_KINASE_ATP"/>
    <property type="match status" value="1"/>
</dbReference>
<dbReference type="InterPro" id="IPR051131">
    <property type="entry name" value="NEK_Ser/Thr_kinase_NIMA"/>
</dbReference>
<evidence type="ECO:0000256" key="1">
    <source>
        <dbReference type="ARBA" id="ARBA00012513"/>
    </source>
</evidence>
<name>A0A7S4BXW9_CHRCT</name>
<feature type="coiled-coil region" evidence="10">
    <location>
        <begin position="583"/>
        <end position="610"/>
    </location>
</feature>
<feature type="binding site" evidence="9">
    <location>
        <position position="35"/>
    </location>
    <ligand>
        <name>ATP</name>
        <dbReference type="ChEBI" id="CHEBI:30616"/>
    </ligand>
</feature>
<dbReference type="PANTHER" id="PTHR44899:SF3">
    <property type="entry name" value="SERINE_THREONINE-PROTEIN KINASE NEK1"/>
    <property type="match status" value="1"/>
</dbReference>
<dbReference type="SUPFAM" id="SSF56112">
    <property type="entry name" value="Protein kinase-like (PK-like)"/>
    <property type="match status" value="1"/>
</dbReference>
<feature type="compositionally biased region" description="Polar residues" evidence="11">
    <location>
        <begin position="680"/>
        <end position="690"/>
    </location>
</feature>
<keyword evidence="4 9" id="KW-0547">Nucleotide-binding</keyword>
<dbReference type="Gene3D" id="1.10.510.10">
    <property type="entry name" value="Transferase(Phosphotransferase) domain 1"/>
    <property type="match status" value="1"/>
</dbReference>
<keyword evidence="5" id="KW-0418">Kinase</keyword>
<organism evidence="13">
    <name type="scientific">Chrysotila carterae</name>
    <name type="common">Marine alga</name>
    <name type="synonym">Syracosphaera carterae</name>
    <dbReference type="NCBI Taxonomy" id="13221"/>
    <lineage>
        <taxon>Eukaryota</taxon>
        <taxon>Haptista</taxon>
        <taxon>Haptophyta</taxon>
        <taxon>Prymnesiophyceae</taxon>
        <taxon>Isochrysidales</taxon>
        <taxon>Isochrysidaceae</taxon>
        <taxon>Chrysotila</taxon>
    </lineage>
</organism>
<dbReference type="GO" id="GO:0005524">
    <property type="term" value="F:ATP binding"/>
    <property type="evidence" value="ECO:0007669"/>
    <property type="project" value="UniProtKB-UniRule"/>
</dbReference>
<sequence length="690" mass="76469">MSLEEYVVEKAIGRGHFSTVHRAVRKQDGTRVALKKVAVFDTLDAKARERTLREVKLLQTLPSHASIIQYIDSFIENNELYIVFEWAEHGDLRRLLRKASEEGTPLSESQVWRFFTQICMGVNHMHEYRVMHRDIKPANIFLAANACVKLGDLGLGRAFSSQTYEAMSKVGTPLYMSPEVLDGRGYEWKSDVWSLGCLLYELATLRSPFKSVGDKDNLYTLFKKISTGQFEKLPTDYSKTLCELVRAMLQTDPTARPDMKTVLQVASKALAAHERAETQAAADSAGDGRRDTNADCFIVMEAVLDKLKLLDYEKGLLRQRNLPPLPRGYFTSESLWPAKAQFQYLYKLLCWLLQLTSSKGDHDLWRLLSPDALDADALSCAQTLLDAIGKAGAPIAEHAQLGPHKLRAAAGIEVCKLLNTMTNVALSAAGFAWSQPQRQAEAEIEDEIEGEADAEDDADDADGDHDVLDDCLCEEDLGDGSLAAPPLHMPLLASSVPPLLWREECERVGPLLQLRVPWQSLHWRHRVALVREHAPHAAHAADAAAPALERVGEAAKRDSEQLAPLFAEQRRIAEASRVPSERLAAAQQHLATLEQELLALEAATAKARDAALAKGAMLSDNSAVVEMQAATRKMRLEAKELAMRVGMLQQELMSRRGQQRRQPSPAVSALKIGGLEELSNDSMSQGDDDR</sequence>
<dbReference type="PROSITE" id="PS50011">
    <property type="entry name" value="PROTEIN_KINASE_DOM"/>
    <property type="match status" value="1"/>
</dbReference>
<dbReference type="InterPro" id="IPR017441">
    <property type="entry name" value="Protein_kinase_ATP_BS"/>
</dbReference>
<evidence type="ECO:0000256" key="6">
    <source>
        <dbReference type="ARBA" id="ARBA00022840"/>
    </source>
</evidence>
<feature type="region of interest" description="Disordered" evidence="11">
    <location>
        <begin position="653"/>
        <end position="690"/>
    </location>
</feature>
<evidence type="ECO:0000256" key="5">
    <source>
        <dbReference type="ARBA" id="ARBA00022777"/>
    </source>
</evidence>
<dbReference type="GO" id="GO:0004674">
    <property type="term" value="F:protein serine/threonine kinase activity"/>
    <property type="evidence" value="ECO:0007669"/>
    <property type="project" value="UniProtKB-KW"/>
</dbReference>
<keyword evidence="2" id="KW-0723">Serine/threonine-protein kinase</keyword>
<proteinExistence type="predicted"/>
<dbReference type="InterPro" id="IPR000719">
    <property type="entry name" value="Prot_kinase_dom"/>
</dbReference>
<comment type="catalytic activity">
    <reaction evidence="7">
        <text>L-threonyl-[protein] + ATP = O-phospho-L-threonyl-[protein] + ADP + H(+)</text>
        <dbReference type="Rhea" id="RHEA:46608"/>
        <dbReference type="Rhea" id="RHEA-COMP:11060"/>
        <dbReference type="Rhea" id="RHEA-COMP:11605"/>
        <dbReference type="ChEBI" id="CHEBI:15378"/>
        <dbReference type="ChEBI" id="CHEBI:30013"/>
        <dbReference type="ChEBI" id="CHEBI:30616"/>
        <dbReference type="ChEBI" id="CHEBI:61977"/>
        <dbReference type="ChEBI" id="CHEBI:456216"/>
        <dbReference type="EC" id="2.7.11.1"/>
    </reaction>
</comment>
<dbReference type="EC" id="2.7.11.1" evidence="1"/>
<gene>
    <name evidence="13" type="ORF">PCAR00345_LOCUS32771</name>
</gene>
<evidence type="ECO:0000256" key="2">
    <source>
        <dbReference type="ARBA" id="ARBA00022527"/>
    </source>
</evidence>
<dbReference type="InterPro" id="IPR011009">
    <property type="entry name" value="Kinase-like_dom_sf"/>
</dbReference>
<keyword evidence="6 9" id="KW-0067">ATP-binding</keyword>
<dbReference type="Pfam" id="PF00069">
    <property type="entry name" value="Pkinase"/>
    <property type="match status" value="1"/>
</dbReference>
<dbReference type="EMBL" id="HBIZ01051263">
    <property type="protein sequence ID" value="CAE0780132.1"/>
    <property type="molecule type" value="Transcribed_RNA"/>
</dbReference>
<dbReference type="PANTHER" id="PTHR44899">
    <property type="entry name" value="CAMK FAMILY PROTEIN KINASE"/>
    <property type="match status" value="1"/>
</dbReference>